<gene>
    <name evidence="13" type="primary">btuB_1</name>
    <name evidence="13" type="ORF">SPMU_03120</name>
</gene>
<dbReference type="NCBIfam" id="TIGR01782">
    <property type="entry name" value="TonB-Xanth-Caul"/>
    <property type="match status" value="1"/>
</dbReference>
<dbReference type="PANTHER" id="PTHR40980">
    <property type="entry name" value="PLUG DOMAIN-CONTAINING PROTEIN"/>
    <property type="match status" value="1"/>
</dbReference>
<dbReference type="Gene3D" id="2.40.170.20">
    <property type="entry name" value="TonB-dependent receptor, beta-barrel domain"/>
    <property type="match status" value="1"/>
</dbReference>
<keyword evidence="4 8" id="KW-0812">Transmembrane</keyword>
<comment type="similarity">
    <text evidence="8 9">Belongs to the TonB-dependent receptor family.</text>
</comment>
<dbReference type="PANTHER" id="PTHR40980:SF4">
    <property type="entry name" value="TONB-DEPENDENT RECEPTOR-LIKE BETA-BARREL DOMAIN-CONTAINING PROTEIN"/>
    <property type="match status" value="1"/>
</dbReference>
<dbReference type="InterPro" id="IPR010104">
    <property type="entry name" value="TonB_rcpt_bac"/>
</dbReference>
<sequence>MPARSRVHHLLLAGTALLAFPVHAQEVVFEGEAAGAAVGDIIVTGSRFRTTREVAAKRDADIVTDSLSSDDIGAVPDFNIPDALRRIAGISTEFDEDEGRFVNVRGIDANLNVVTLDGIALPSSGDFGGTGRAVDLEFLPSTSVKQLQVYKTFTPDLDGGSVGGQVNLVTRSAFDKPGFDLVVRGTASHYELTDIPFDNRLPLRGEATMSTRFGADHQFGLVLTGLYSVRPRDQIKFFSVNGFEGAFANIIPADRFNTSLYGNDQTRFGGNGKFEYRQGGTYAFLSAYWYKQAETETRYVNNLQIRAQDVTETGPATGRAAQAVNNVTADYFPIETQGRGVQIYLDQEIGDRGRLNATAGYGEQMFDHETPAIGFQTARLPGLGFDFDTSGLVQTRSPVNDPALFADPARYTANLARYRDLHTEEGLWDAKASYGWNNARGAEGSGFKLGGEYRRLRRMRDNEQFDLPAAARGQLRLADFLSDRTMATIYQPESFLFNDTGRLRSFFDNADLVRDANASTSADFVYREEIASGFAMGTLTGSRYKLIAGLRYEHTDFSADARDQRNVVSGRFGDWLPSINARFDAGRDTVLRAAYSRTLGRPNPGDLATTTTITEASDQAPVDVIVTRGNPDLKPRRSDNFDLSIEHYFDGGNGMIAAGLFYKNIRGDIFNLRTRGDYQGQSAEFRQNINAMGSKVKGIELSASLARMPFLPGALSGFGVSANMTFIDGSMEIPAQGSGDDLSVSTEKLGSRIRQPNFIANAALFYNRDGFEARVAWNRTASFLTSLTQKEAAYSQVDASLRYSPAPNWQISLEGRNLTSANRTQLADIDDFDFLFGVTGIDRSFHLGATFRY</sequence>
<dbReference type="Pfam" id="PF00593">
    <property type="entry name" value="TonB_dep_Rec_b-barrel"/>
    <property type="match status" value="1"/>
</dbReference>
<protein>
    <submittedName>
        <fullName evidence="13">Vitamin B12 transporter BtuB</fullName>
    </submittedName>
</protein>
<dbReference type="Proteomes" id="UP000197783">
    <property type="component" value="Unassembled WGS sequence"/>
</dbReference>
<keyword evidence="10" id="KW-0732">Signal</keyword>
<keyword evidence="2 8" id="KW-0813">Transport</keyword>
<dbReference type="InterPro" id="IPR000531">
    <property type="entry name" value="Beta-barrel_TonB"/>
</dbReference>
<dbReference type="AlphaFoldDB" id="A0A245ZQJ5"/>
<dbReference type="EMBL" id="NBBJ01000001">
    <property type="protein sequence ID" value="OWK31991.1"/>
    <property type="molecule type" value="Genomic_DNA"/>
</dbReference>
<evidence type="ECO:0000313" key="13">
    <source>
        <dbReference type="EMBL" id="OWK31991.1"/>
    </source>
</evidence>
<feature type="domain" description="TonB-dependent receptor plug" evidence="12">
    <location>
        <begin position="57"/>
        <end position="164"/>
    </location>
</feature>
<proteinExistence type="inferred from homology"/>
<dbReference type="Pfam" id="PF07715">
    <property type="entry name" value="Plug"/>
    <property type="match status" value="1"/>
</dbReference>
<dbReference type="SUPFAM" id="SSF56935">
    <property type="entry name" value="Porins"/>
    <property type="match status" value="1"/>
</dbReference>
<organism evidence="13 14">
    <name type="scientific">Sphingomonas mucosissima</name>
    <dbReference type="NCBI Taxonomy" id="370959"/>
    <lineage>
        <taxon>Bacteria</taxon>
        <taxon>Pseudomonadati</taxon>
        <taxon>Pseudomonadota</taxon>
        <taxon>Alphaproteobacteria</taxon>
        <taxon>Sphingomonadales</taxon>
        <taxon>Sphingomonadaceae</taxon>
        <taxon>Sphingomonas</taxon>
    </lineage>
</organism>
<dbReference type="InterPro" id="IPR039426">
    <property type="entry name" value="TonB-dep_rcpt-like"/>
</dbReference>
<evidence type="ECO:0000256" key="2">
    <source>
        <dbReference type="ARBA" id="ARBA00022448"/>
    </source>
</evidence>
<keyword evidence="5 9" id="KW-0798">TonB box</keyword>
<evidence type="ECO:0000256" key="8">
    <source>
        <dbReference type="PROSITE-ProRule" id="PRU01360"/>
    </source>
</evidence>
<reference evidence="13 14" key="1">
    <citation type="submission" date="2017-03" db="EMBL/GenBank/DDBJ databases">
        <title>Genome sequence of Sphingomonas mucosissima DSM 17494.</title>
        <authorList>
            <person name="Poehlein A."/>
            <person name="Wuebbeler J.H."/>
            <person name="Steinbuechel A."/>
            <person name="Daniel R."/>
        </authorList>
    </citation>
    <scope>NUCLEOTIDE SEQUENCE [LARGE SCALE GENOMIC DNA]</scope>
    <source>
        <strain evidence="13 14">DSM 17494</strain>
    </source>
</reference>
<evidence type="ECO:0000259" key="11">
    <source>
        <dbReference type="Pfam" id="PF00593"/>
    </source>
</evidence>
<dbReference type="InterPro" id="IPR036942">
    <property type="entry name" value="Beta-barrel_TonB_sf"/>
</dbReference>
<feature type="chain" id="PRO_5012219082" evidence="10">
    <location>
        <begin position="25"/>
        <end position="853"/>
    </location>
</feature>
<evidence type="ECO:0000256" key="7">
    <source>
        <dbReference type="ARBA" id="ARBA00023237"/>
    </source>
</evidence>
<comment type="subcellular location">
    <subcellularLocation>
        <location evidence="1 8">Cell outer membrane</location>
        <topology evidence="1 8">Multi-pass membrane protein</topology>
    </subcellularLocation>
</comment>
<keyword evidence="7 8" id="KW-0998">Cell outer membrane</keyword>
<dbReference type="PROSITE" id="PS52016">
    <property type="entry name" value="TONB_DEPENDENT_REC_3"/>
    <property type="match status" value="1"/>
</dbReference>
<evidence type="ECO:0000256" key="10">
    <source>
        <dbReference type="SAM" id="SignalP"/>
    </source>
</evidence>
<keyword evidence="6 8" id="KW-0472">Membrane</keyword>
<name>A0A245ZQJ5_9SPHN</name>
<evidence type="ECO:0000256" key="5">
    <source>
        <dbReference type="ARBA" id="ARBA00023077"/>
    </source>
</evidence>
<evidence type="ECO:0000256" key="6">
    <source>
        <dbReference type="ARBA" id="ARBA00023136"/>
    </source>
</evidence>
<evidence type="ECO:0000256" key="3">
    <source>
        <dbReference type="ARBA" id="ARBA00022452"/>
    </source>
</evidence>
<accession>A0A245ZQJ5</accession>
<evidence type="ECO:0000256" key="9">
    <source>
        <dbReference type="RuleBase" id="RU003357"/>
    </source>
</evidence>
<dbReference type="OrthoDB" id="5476657at2"/>
<dbReference type="Gene3D" id="2.170.130.10">
    <property type="entry name" value="TonB-dependent receptor, plug domain"/>
    <property type="match status" value="1"/>
</dbReference>
<feature type="signal peptide" evidence="10">
    <location>
        <begin position="1"/>
        <end position="24"/>
    </location>
</feature>
<evidence type="ECO:0000313" key="14">
    <source>
        <dbReference type="Proteomes" id="UP000197783"/>
    </source>
</evidence>
<dbReference type="InterPro" id="IPR037066">
    <property type="entry name" value="Plug_dom_sf"/>
</dbReference>
<evidence type="ECO:0000256" key="1">
    <source>
        <dbReference type="ARBA" id="ARBA00004571"/>
    </source>
</evidence>
<keyword evidence="14" id="KW-1185">Reference proteome</keyword>
<dbReference type="GO" id="GO:0009279">
    <property type="term" value="C:cell outer membrane"/>
    <property type="evidence" value="ECO:0007669"/>
    <property type="project" value="UniProtKB-SubCell"/>
</dbReference>
<feature type="domain" description="TonB-dependent receptor-like beta-barrel" evidence="11">
    <location>
        <begin position="385"/>
        <end position="818"/>
    </location>
</feature>
<evidence type="ECO:0000259" key="12">
    <source>
        <dbReference type="Pfam" id="PF07715"/>
    </source>
</evidence>
<dbReference type="RefSeq" id="WP_088331251.1">
    <property type="nucleotide sequence ID" value="NZ_NBBJ01000001.1"/>
</dbReference>
<dbReference type="InterPro" id="IPR012910">
    <property type="entry name" value="Plug_dom"/>
</dbReference>
<evidence type="ECO:0000256" key="4">
    <source>
        <dbReference type="ARBA" id="ARBA00022692"/>
    </source>
</evidence>
<comment type="caution">
    <text evidence="13">The sequence shown here is derived from an EMBL/GenBank/DDBJ whole genome shotgun (WGS) entry which is preliminary data.</text>
</comment>
<keyword evidence="3 8" id="KW-1134">Transmembrane beta strand</keyword>